<dbReference type="EMBL" id="LQBL01000002">
    <property type="protein sequence ID" value="KUG59423.1"/>
    <property type="molecule type" value="Genomic_DNA"/>
</dbReference>
<evidence type="ECO:0000256" key="6">
    <source>
        <dbReference type="ARBA" id="ARBA00023136"/>
    </source>
</evidence>
<evidence type="ECO:0000259" key="8">
    <source>
        <dbReference type="Pfam" id="PF09335"/>
    </source>
</evidence>
<dbReference type="Proteomes" id="UP000054837">
    <property type="component" value="Unassembled WGS sequence"/>
</dbReference>
<keyword evidence="10" id="KW-1185">Reference proteome</keyword>
<evidence type="ECO:0000313" key="10">
    <source>
        <dbReference type="Proteomes" id="UP000054837"/>
    </source>
</evidence>
<gene>
    <name evidence="9" type="ORF">AVL62_07065</name>
</gene>
<feature type="transmembrane region" description="Helical" evidence="7">
    <location>
        <begin position="26"/>
        <end position="43"/>
    </location>
</feature>
<feature type="domain" description="VTT" evidence="8">
    <location>
        <begin position="82"/>
        <end position="198"/>
    </location>
</feature>
<proteinExistence type="inferred from homology"/>
<sequence length="212" mass="22419">MDGPPRRGDATAGAARARVWLRRARGAVALGWLALASAVLWGVGSGALTSVAELRELLSGLGVLAPVVYTLVGAAEAVFPVVPGSVTVIAGPVLFGPVVGLAAAYCATCLGSAAVFALSRYLGQDLLAARFRAGTVRRWLGRLQDRRFTRWFALGIALPLAPDDLLCCLAGLSRMRWRTFVLLVLLLKPWALVLYTVGVLTVLDRWVPGLTG</sequence>
<comment type="similarity">
    <text evidence="2 7">Belongs to the TVP38/TMEM64 family.</text>
</comment>
<dbReference type="OrthoDB" id="9812980at2"/>
<evidence type="ECO:0000256" key="7">
    <source>
        <dbReference type="RuleBase" id="RU366058"/>
    </source>
</evidence>
<comment type="caution">
    <text evidence="7">Lacks conserved residue(s) required for the propagation of feature annotation.</text>
</comment>
<dbReference type="GO" id="GO:0005886">
    <property type="term" value="C:plasma membrane"/>
    <property type="evidence" value="ECO:0007669"/>
    <property type="project" value="UniProtKB-SubCell"/>
</dbReference>
<keyword evidence="3 7" id="KW-1003">Cell membrane</keyword>
<keyword evidence="4 7" id="KW-0812">Transmembrane</keyword>
<feature type="transmembrane region" description="Helical" evidence="7">
    <location>
        <begin position="179"/>
        <end position="203"/>
    </location>
</feature>
<protein>
    <recommendedName>
        <fullName evidence="7">TVP38/TMEM64 family membrane protein</fullName>
    </recommendedName>
</protein>
<dbReference type="PANTHER" id="PTHR12677">
    <property type="entry name" value="GOLGI APPARATUS MEMBRANE PROTEIN TVP38-RELATED"/>
    <property type="match status" value="1"/>
</dbReference>
<reference evidence="9 10" key="1">
    <citation type="submission" date="2015-12" db="EMBL/GenBank/DDBJ databases">
        <title>Serinicoccus chungangenesis strain CD08_5 genome sequencing and assembly.</title>
        <authorList>
            <person name="Chander A.M."/>
            <person name="Kaur G."/>
            <person name="Nair G.R."/>
            <person name="Dhawan D.K."/>
            <person name="Kochhar R.K."/>
            <person name="Mayilraj S."/>
            <person name="Bhadada S.K."/>
        </authorList>
    </citation>
    <scope>NUCLEOTIDE SEQUENCE [LARGE SCALE GENOMIC DNA]</scope>
    <source>
        <strain evidence="9 10">CD08_5</strain>
    </source>
</reference>
<dbReference type="AlphaFoldDB" id="A0A0W8IHC3"/>
<keyword evidence="5 7" id="KW-1133">Transmembrane helix</keyword>
<evidence type="ECO:0000256" key="2">
    <source>
        <dbReference type="ARBA" id="ARBA00008640"/>
    </source>
</evidence>
<evidence type="ECO:0000313" key="9">
    <source>
        <dbReference type="EMBL" id="KUG59423.1"/>
    </source>
</evidence>
<comment type="caution">
    <text evidence="9">The sequence shown here is derived from an EMBL/GenBank/DDBJ whole genome shotgun (WGS) entry which is preliminary data.</text>
</comment>
<accession>A0A0W8IHC3</accession>
<comment type="subcellular location">
    <subcellularLocation>
        <location evidence="1 7">Cell membrane</location>
        <topology evidence="1 7">Multi-pass membrane protein</topology>
    </subcellularLocation>
</comment>
<dbReference type="InterPro" id="IPR032816">
    <property type="entry name" value="VTT_dom"/>
</dbReference>
<feature type="transmembrane region" description="Helical" evidence="7">
    <location>
        <begin position="94"/>
        <end position="118"/>
    </location>
</feature>
<evidence type="ECO:0000256" key="5">
    <source>
        <dbReference type="ARBA" id="ARBA00022989"/>
    </source>
</evidence>
<name>A0A0W8IHC3_9MICO</name>
<dbReference type="PANTHER" id="PTHR12677:SF49">
    <property type="entry name" value="TVP38_TMEM64 FAMILY MEMBRANE PROTEIN"/>
    <property type="match status" value="1"/>
</dbReference>
<dbReference type="InterPro" id="IPR015414">
    <property type="entry name" value="TMEM64"/>
</dbReference>
<evidence type="ECO:0000256" key="1">
    <source>
        <dbReference type="ARBA" id="ARBA00004651"/>
    </source>
</evidence>
<evidence type="ECO:0000256" key="3">
    <source>
        <dbReference type="ARBA" id="ARBA00022475"/>
    </source>
</evidence>
<evidence type="ECO:0000256" key="4">
    <source>
        <dbReference type="ARBA" id="ARBA00022692"/>
    </source>
</evidence>
<keyword evidence="6 7" id="KW-0472">Membrane</keyword>
<dbReference type="STRING" id="767452.AVL62_07065"/>
<organism evidence="9 10">
    <name type="scientific">Serinicoccus chungangensis</name>
    <dbReference type="NCBI Taxonomy" id="767452"/>
    <lineage>
        <taxon>Bacteria</taxon>
        <taxon>Bacillati</taxon>
        <taxon>Actinomycetota</taxon>
        <taxon>Actinomycetes</taxon>
        <taxon>Micrococcales</taxon>
        <taxon>Ornithinimicrobiaceae</taxon>
        <taxon>Serinicoccus</taxon>
    </lineage>
</organism>
<feature type="transmembrane region" description="Helical" evidence="7">
    <location>
        <begin position="63"/>
        <end position="82"/>
    </location>
</feature>
<dbReference type="Pfam" id="PF09335">
    <property type="entry name" value="VTT_dom"/>
    <property type="match status" value="1"/>
</dbReference>